<evidence type="ECO:0000259" key="2">
    <source>
        <dbReference type="Pfam" id="PF05729"/>
    </source>
</evidence>
<dbReference type="InterPro" id="IPR027417">
    <property type="entry name" value="P-loop_NTPase"/>
</dbReference>
<feature type="domain" description="Restriction endonuclease type IV Mrr" evidence="1">
    <location>
        <begin position="463"/>
        <end position="563"/>
    </location>
</feature>
<feature type="domain" description="NACHT" evidence="2">
    <location>
        <begin position="48"/>
        <end position="190"/>
    </location>
</feature>
<dbReference type="Pfam" id="PF04471">
    <property type="entry name" value="Mrr_cat"/>
    <property type="match status" value="1"/>
</dbReference>
<proteinExistence type="predicted"/>
<gene>
    <name evidence="3" type="ORF">BV97_01213</name>
</gene>
<evidence type="ECO:0000259" key="1">
    <source>
        <dbReference type="Pfam" id="PF04471"/>
    </source>
</evidence>
<dbReference type="SUPFAM" id="SSF52540">
    <property type="entry name" value="P-loop containing nucleoside triphosphate hydrolases"/>
    <property type="match status" value="1"/>
</dbReference>
<reference evidence="3 4" key="1">
    <citation type="submission" date="2014-03" db="EMBL/GenBank/DDBJ databases">
        <title>Whole genome sequence of Novosphingobium resinovorum KF1.</title>
        <authorList>
            <person name="Gan H.M."/>
            <person name="Gan H.Y."/>
            <person name="Chew T.H."/>
            <person name="Savka M.A."/>
        </authorList>
    </citation>
    <scope>NUCLEOTIDE SEQUENCE [LARGE SCALE GENOMIC DNA]</scope>
    <source>
        <strain evidence="3 4">KF1</strain>
    </source>
</reference>
<protein>
    <submittedName>
        <fullName evidence="3">Putative NTPase (NACHT family)</fullName>
    </submittedName>
</protein>
<dbReference type="Gene3D" id="3.40.50.300">
    <property type="entry name" value="P-loop containing nucleotide triphosphate hydrolases"/>
    <property type="match status" value="1"/>
</dbReference>
<evidence type="ECO:0000313" key="3">
    <source>
        <dbReference type="EMBL" id="EZP83110.1"/>
    </source>
</evidence>
<dbReference type="Proteomes" id="UP000024329">
    <property type="component" value="Unassembled WGS sequence"/>
</dbReference>
<dbReference type="eggNOG" id="COG5635">
    <property type="taxonomic scope" value="Bacteria"/>
</dbReference>
<evidence type="ECO:0000313" key="4">
    <source>
        <dbReference type="Proteomes" id="UP000024329"/>
    </source>
</evidence>
<dbReference type="GO" id="GO:0003677">
    <property type="term" value="F:DNA binding"/>
    <property type="evidence" value="ECO:0007669"/>
    <property type="project" value="InterPro"/>
</dbReference>
<dbReference type="SUPFAM" id="SSF52980">
    <property type="entry name" value="Restriction endonuclease-like"/>
    <property type="match status" value="1"/>
</dbReference>
<dbReference type="InterPro" id="IPR011335">
    <property type="entry name" value="Restrct_endonuc-II-like"/>
</dbReference>
<comment type="caution">
    <text evidence="3">The sequence shown here is derived from an EMBL/GenBank/DDBJ whole genome shotgun (WGS) entry which is preliminary data.</text>
</comment>
<accession>A0A031K1K1</accession>
<dbReference type="InterPro" id="IPR007111">
    <property type="entry name" value="NACHT_NTPase"/>
</dbReference>
<dbReference type="GO" id="GO:0004519">
    <property type="term" value="F:endonuclease activity"/>
    <property type="evidence" value="ECO:0007669"/>
    <property type="project" value="InterPro"/>
</dbReference>
<organism evidence="3 4">
    <name type="scientific">Novosphingobium resinovorum</name>
    <dbReference type="NCBI Taxonomy" id="158500"/>
    <lineage>
        <taxon>Bacteria</taxon>
        <taxon>Pseudomonadati</taxon>
        <taxon>Pseudomonadota</taxon>
        <taxon>Alphaproteobacteria</taxon>
        <taxon>Sphingomonadales</taxon>
        <taxon>Sphingomonadaceae</taxon>
        <taxon>Novosphingobium</taxon>
    </lineage>
</organism>
<dbReference type="AlphaFoldDB" id="A0A031K1K1"/>
<dbReference type="CDD" id="cd00882">
    <property type="entry name" value="Ras_like_GTPase"/>
    <property type="match status" value="1"/>
</dbReference>
<dbReference type="PATRIC" id="fig|158500.4.peg.1246"/>
<dbReference type="EMBL" id="JFYZ01000003">
    <property type="protein sequence ID" value="EZP83110.1"/>
    <property type="molecule type" value="Genomic_DNA"/>
</dbReference>
<dbReference type="Pfam" id="PF05729">
    <property type="entry name" value="NACHT"/>
    <property type="match status" value="1"/>
</dbReference>
<dbReference type="GO" id="GO:0009307">
    <property type="term" value="P:DNA restriction-modification system"/>
    <property type="evidence" value="ECO:0007669"/>
    <property type="project" value="InterPro"/>
</dbReference>
<sequence>MSNKLAKQIARATLASIGAGPLEFVLPHVAGPDGAVIPAFDVLGSEHRMALVGEGGTGKTTLMHAFARATAGSYLAGILDTRAPILVHGARHDLSDGIAAVLRDLEIDVSPRELARLLDSDAIVLLVDGVDEMPDGRLGAFRIANILHQYPRLAAVVATRPGAFGAELSALASYTLAPFSKDQVAALIRTFGLGNGDAAERFLAFMRRADLPDAARNPPLAKLLWEASDGGSAPFVSTADLFDDLLDEGLRQATGSREAGLSAEQLLALLGEVAVTYHVSGWSTAPAADIPLELPGERLMIGHARMVEQLVATRFVRVDDGQLSFVHRSFVEFMVARRLHASPSRLIEALELGETSVEEILRFAAGLADEVAPMVELLLQKDRVLDAVTCLRFARVENDALSAYVAVRLGGHIGQGFIRRLIQQVPAALDYVQDAGEALGLHDKLLGLLDDACDMSRPNHERGKRFEGFTEALFDGPFEPVQRNFRSEHGELDLIMEVRGGAKFWDYWGPDIFVECKNLSRAVEAHQVHTFISKVEVPRLKLGFLVSVNGFTEDAYAAFRNVARGENRPLLVPISGDQIRQMLQRRGPIELFFKDRIRDVRYDRKYPARTSV</sequence>
<dbReference type="RefSeq" id="WP_081798935.1">
    <property type="nucleotide sequence ID" value="NZ_JFYZ01000003.1"/>
</dbReference>
<name>A0A031K1K1_9SPHN</name>
<dbReference type="InterPro" id="IPR007560">
    <property type="entry name" value="Restrct_endonuc_IV_Mrr"/>
</dbReference>